<dbReference type="STRING" id="515622.bpr_I1434"/>
<evidence type="ECO:0000313" key="3">
    <source>
        <dbReference type="EMBL" id="ADL34171.1"/>
    </source>
</evidence>
<protein>
    <submittedName>
        <fullName evidence="3">LysM domain-containing protein</fullName>
    </submittedName>
</protein>
<keyword evidence="1" id="KW-1133">Transmembrane helix</keyword>
<proteinExistence type="predicted"/>
<accession>E0RUY0</accession>
<dbReference type="InterPro" id="IPR018392">
    <property type="entry name" value="LysM"/>
</dbReference>
<evidence type="ECO:0000313" key="4">
    <source>
        <dbReference type="Proteomes" id="UP000001299"/>
    </source>
</evidence>
<dbReference type="CDD" id="cd00118">
    <property type="entry name" value="LysM"/>
    <property type="match status" value="1"/>
</dbReference>
<dbReference type="Pfam" id="PF01476">
    <property type="entry name" value="LysM"/>
    <property type="match status" value="1"/>
</dbReference>
<evidence type="ECO:0000259" key="2">
    <source>
        <dbReference type="PROSITE" id="PS51782"/>
    </source>
</evidence>
<sequence length="141" mass="16385">MIMTNAMYAAASLYNDPRFFSKSEVRIRANKVRRQRIFQLQLTTTIIIATIVLFAIIFMCSSFSSDAQSDMYKPEFKYYTTVMVHSGDSLWSIASDHYSEDHYDDLNSYITEICRINRMNTDSILNAGESLIVPYYSCEYK</sequence>
<keyword evidence="4" id="KW-1185">Reference proteome</keyword>
<feature type="domain" description="LysM" evidence="2">
    <location>
        <begin position="80"/>
        <end position="133"/>
    </location>
</feature>
<dbReference type="KEGG" id="bpb:bpr_I1434"/>
<dbReference type="PROSITE" id="PS51782">
    <property type="entry name" value="LYSM"/>
    <property type="match status" value="1"/>
</dbReference>
<dbReference type="Gene3D" id="3.10.350.10">
    <property type="entry name" value="LysM domain"/>
    <property type="match status" value="1"/>
</dbReference>
<evidence type="ECO:0000256" key="1">
    <source>
        <dbReference type="SAM" id="Phobius"/>
    </source>
</evidence>
<organism evidence="3 4">
    <name type="scientific">Butyrivibrio proteoclasticus (strain ATCC 51982 / DSM 14932 / B316)</name>
    <name type="common">Clostridium proteoclasticum</name>
    <dbReference type="NCBI Taxonomy" id="515622"/>
    <lineage>
        <taxon>Bacteria</taxon>
        <taxon>Bacillati</taxon>
        <taxon>Bacillota</taxon>
        <taxon>Clostridia</taxon>
        <taxon>Lachnospirales</taxon>
        <taxon>Lachnospiraceae</taxon>
        <taxon>Butyrivibrio</taxon>
    </lineage>
</organism>
<keyword evidence="1" id="KW-0472">Membrane</keyword>
<feature type="transmembrane region" description="Helical" evidence="1">
    <location>
        <begin position="37"/>
        <end position="59"/>
    </location>
</feature>
<dbReference type="eggNOG" id="COG1388">
    <property type="taxonomic scope" value="Bacteria"/>
</dbReference>
<dbReference type="EMBL" id="CP001810">
    <property type="protein sequence ID" value="ADL34171.1"/>
    <property type="molecule type" value="Genomic_DNA"/>
</dbReference>
<dbReference type="InterPro" id="IPR036779">
    <property type="entry name" value="LysM_dom_sf"/>
</dbReference>
<dbReference type="HOGENOM" id="CLU_136034_1_0_9"/>
<keyword evidence="1" id="KW-0812">Transmembrane</keyword>
<gene>
    <name evidence="3" type="ordered locus">bpr_I1434</name>
</gene>
<dbReference type="AlphaFoldDB" id="E0RUY0"/>
<dbReference type="Proteomes" id="UP000001299">
    <property type="component" value="Chromosome 1"/>
</dbReference>
<reference evidence="3 4" key="1">
    <citation type="journal article" date="2010" name="PLoS ONE">
        <title>The glycobiome of the rumen bacterium Butyrivibrio proteoclasticus B316(T) highlights adaptation to a polysaccharide-rich environment.</title>
        <authorList>
            <person name="Kelly W.J."/>
            <person name="Leahy S.C."/>
            <person name="Altermann E."/>
            <person name="Yeoman C.J."/>
            <person name="Dunne J.C."/>
            <person name="Kong Z."/>
            <person name="Pacheco D.M."/>
            <person name="Li D."/>
            <person name="Noel S.J."/>
            <person name="Moon C.D."/>
            <person name="Cookson A.L."/>
            <person name="Attwood G.T."/>
        </authorList>
    </citation>
    <scope>NUCLEOTIDE SEQUENCE [LARGE SCALE GENOMIC DNA]</scope>
    <source>
        <strain evidence="4">ATCC 51982 / DSM 14932 / B316</strain>
    </source>
</reference>
<name>E0RUY0_BUTPB</name>